<feature type="chain" id="PRO_5008531022" evidence="1">
    <location>
        <begin position="24"/>
        <end position="113"/>
    </location>
</feature>
<reference evidence="2" key="1">
    <citation type="journal article" date="2016" name="PLoS Negl. Trop. Dis.">
        <title>Molecular Diversity between Salivary Proteins from New World and Old World Sand Flies with Emphasis on Bichromomyia olmeca, the Sand Fly Vector of Leishmania mexicana in Mesoamerica.</title>
        <authorList>
            <person name="Abdeladhim M."/>
            <person name="V Coutinho-Abreu I."/>
            <person name="Townsend S."/>
            <person name="Pasos-Pinto S."/>
            <person name="Sanchez L."/>
            <person name="Rasouli M."/>
            <person name="B Guimaraes-Costa A."/>
            <person name="Aslan H."/>
            <person name="Francischetti I.M."/>
            <person name="Oliveira F."/>
            <person name="Becker I."/>
            <person name="Kamhawi S."/>
            <person name="Ribeiro J.M."/>
            <person name="Jochim R.C."/>
            <person name="Valenzuela J.G."/>
        </authorList>
    </citation>
    <scope>NUCLEOTIDE SEQUENCE</scope>
    <source>
        <tissue evidence="2">Salivary gland</tissue>
    </source>
</reference>
<dbReference type="AlphaFoldDB" id="A0A1B1V3F3"/>
<keyword evidence="1" id="KW-0732">Signal</keyword>
<sequence length="113" mass="12973">MKRLWFFICVITVVLLKIKSSAAIDLHLQIMPKDPNDCVINENYLLFLDTPCDSDTTNTPVKNGKKIYIVCTNSEGDSFKFYECFEASLLGSNALTVNKVMELYRKRNEEVRV</sequence>
<name>A0A1B1V3F3_9DIPT</name>
<evidence type="ECO:0000256" key="1">
    <source>
        <dbReference type="SAM" id="SignalP"/>
    </source>
</evidence>
<proteinExistence type="evidence at transcript level"/>
<feature type="signal peptide" evidence="1">
    <location>
        <begin position="1"/>
        <end position="23"/>
    </location>
</feature>
<evidence type="ECO:0000313" key="2">
    <source>
        <dbReference type="EMBL" id="ANW11444.1"/>
    </source>
</evidence>
<protein>
    <submittedName>
        <fullName evidence="2">Lol14.2b</fullName>
    </submittedName>
</protein>
<accession>A0A1B1V3F3</accession>
<organism evidence="2">
    <name type="scientific">Bichromomyia olmeca</name>
    <dbReference type="NCBI Taxonomy" id="715919"/>
    <lineage>
        <taxon>Eukaryota</taxon>
        <taxon>Metazoa</taxon>
        <taxon>Ecdysozoa</taxon>
        <taxon>Arthropoda</taxon>
        <taxon>Hexapoda</taxon>
        <taxon>Insecta</taxon>
        <taxon>Pterygota</taxon>
        <taxon>Neoptera</taxon>
        <taxon>Endopterygota</taxon>
        <taxon>Diptera</taxon>
        <taxon>Nematocera</taxon>
        <taxon>Psychodoidea</taxon>
        <taxon>Psychodidae</taxon>
        <taxon>Bichromomyia</taxon>
    </lineage>
</organism>
<dbReference type="EMBL" id="KX011365">
    <property type="protein sequence ID" value="ANW11444.1"/>
    <property type="molecule type" value="mRNA"/>
</dbReference>